<keyword evidence="3" id="KW-0804">Transcription</keyword>
<evidence type="ECO:0000256" key="2">
    <source>
        <dbReference type="ARBA" id="ARBA00023125"/>
    </source>
</evidence>
<dbReference type="GO" id="GO:0003700">
    <property type="term" value="F:DNA-binding transcription factor activity"/>
    <property type="evidence" value="ECO:0007669"/>
    <property type="project" value="TreeGrafter"/>
</dbReference>
<dbReference type="RefSeq" id="WP_213007908.1">
    <property type="nucleotide sequence ID" value="NZ_BOQN01000051.1"/>
</dbReference>
<dbReference type="PROSITE" id="PS51078">
    <property type="entry name" value="ICLR_ED"/>
    <property type="match status" value="1"/>
</dbReference>
<dbReference type="PROSITE" id="PS51077">
    <property type="entry name" value="HTH_ICLR"/>
    <property type="match status" value="1"/>
</dbReference>
<keyword evidence="2" id="KW-0238">DNA-binding</keyword>
<dbReference type="SMART" id="SM00346">
    <property type="entry name" value="HTH_ICLR"/>
    <property type="match status" value="1"/>
</dbReference>
<gene>
    <name evidence="6" type="ORF">Ato02nite_038050</name>
</gene>
<dbReference type="SUPFAM" id="SSF46785">
    <property type="entry name" value="Winged helix' DNA-binding domain"/>
    <property type="match status" value="1"/>
</dbReference>
<dbReference type="GO" id="GO:0045892">
    <property type="term" value="P:negative regulation of DNA-templated transcription"/>
    <property type="evidence" value="ECO:0007669"/>
    <property type="project" value="TreeGrafter"/>
</dbReference>
<dbReference type="Pfam" id="PF09339">
    <property type="entry name" value="HTH_IclR"/>
    <property type="match status" value="1"/>
</dbReference>
<dbReference type="InterPro" id="IPR050707">
    <property type="entry name" value="HTH_MetabolicPath_Reg"/>
</dbReference>
<evidence type="ECO:0000256" key="3">
    <source>
        <dbReference type="ARBA" id="ARBA00023163"/>
    </source>
</evidence>
<accession>A0A919W141</accession>
<dbReference type="Gene3D" id="3.30.450.40">
    <property type="match status" value="1"/>
</dbReference>
<dbReference type="InterPro" id="IPR036390">
    <property type="entry name" value="WH_DNA-bd_sf"/>
</dbReference>
<evidence type="ECO:0000313" key="7">
    <source>
        <dbReference type="Proteomes" id="UP000677082"/>
    </source>
</evidence>
<dbReference type="Proteomes" id="UP000677082">
    <property type="component" value="Unassembled WGS sequence"/>
</dbReference>
<dbReference type="PANTHER" id="PTHR30136">
    <property type="entry name" value="HELIX-TURN-HELIX TRANSCRIPTIONAL REGULATOR, ICLR FAMILY"/>
    <property type="match status" value="1"/>
</dbReference>
<feature type="domain" description="HTH iclR-type" evidence="4">
    <location>
        <begin position="4"/>
        <end position="61"/>
    </location>
</feature>
<dbReference type="InterPro" id="IPR029016">
    <property type="entry name" value="GAF-like_dom_sf"/>
</dbReference>
<dbReference type="InterPro" id="IPR036388">
    <property type="entry name" value="WH-like_DNA-bd_sf"/>
</dbReference>
<evidence type="ECO:0000259" key="4">
    <source>
        <dbReference type="PROSITE" id="PS51077"/>
    </source>
</evidence>
<keyword evidence="7" id="KW-1185">Reference proteome</keyword>
<reference evidence="6 7" key="1">
    <citation type="submission" date="2021-03" db="EMBL/GenBank/DDBJ databases">
        <title>Whole genome shotgun sequence of Actinoplanes toevensis NBRC 105298.</title>
        <authorList>
            <person name="Komaki H."/>
            <person name="Tamura T."/>
        </authorList>
    </citation>
    <scope>NUCLEOTIDE SEQUENCE [LARGE SCALE GENOMIC DNA]</scope>
    <source>
        <strain evidence="6 7">NBRC 105298</strain>
    </source>
</reference>
<proteinExistence type="predicted"/>
<sequence length="237" mass="25194">MSDIQSIERAAAVLALLDQNTRSLTPALVSERLGLNRTTAHRYLSSLQRAGFLGATFGPGPLLDQLSALVSVRQQILSLAPPIMRRLSDETGLTTVLSFLGLAGAVVTLVEEGEGTIVLTVRIGTVLELKAAQSRVLLAFQADSSAMTRAHAGLSTTQAAQEYEVLAAARRDRMAWGDLGHDGLASVAVPIFGQHDVQAAMAMIGTTAMLRTSDRAAQRVRQLESAAQNFSSLIARM</sequence>
<evidence type="ECO:0000259" key="5">
    <source>
        <dbReference type="PROSITE" id="PS51078"/>
    </source>
</evidence>
<dbReference type="Gene3D" id="1.10.10.10">
    <property type="entry name" value="Winged helix-like DNA-binding domain superfamily/Winged helix DNA-binding domain"/>
    <property type="match status" value="1"/>
</dbReference>
<evidence type="ECO:0000256" key="1">
    <source>
        <dbReference type="ARBA" id="ARBA00023015"/>
    </source>
</evidence>
<dbReference type="EMBL" id="BOQN01000051">
    <property type="protein sequence ID" value="GIM92012.1"/>
    <property type="molecule type" value="Genomic_DNA"/>
</dbReference>
<dbReference type="AlphaFoldDB" id="A0A919W141"/>
<dbReference type="SUPFAM" id="SSF55781">
    <property type="entry name" value="GAF domain-like"/>
    <property type="match status" value="1"/>
</dbReference>
<name>A0A919W141_9ACTN</name>
<dbReference type="InterPro" id="IPR005471">
    <property type="entry name" value="Tscrpt_reg_IclR_N"/>
</dbReference>
<protein>
    <submittedName>
        <fullName evidence="6">IclR family transcriptional regulator</fullName>
    </submittedName>
</protein>
<dbReference type="GO" id="GO:0003677">
    <property type="term" value="F:DNA binding"/>
    <property type="evidence" value="ECO:0007669"/>
    <property type="project" value="UniProtKB-KW"/>
</dbReference>
<keyword evidence="1" id="KW-0805">Transcription regulation</keyword>
<feature type="domain" description="IclR-ED" evidence="5">
    <location>
        <begin position="62"/>
        <end position="236"/>
    </location>
</feature>
<comment type="caution">
    <text evidence="6">The sequence shown here is derived from an EMBL/GenBank/DDBJ whole genome shotgun (WGS) entry which is preliminary data.</text>
</comment>
<organism evidence="6 7">
    <name type="scientific">Paractinoplanes toevensis</name>
    <dbReference type="NCBI Taxonomy" id="571911"/>
    <lineage>
        <taxon>Bacteria</taxon>
        <taxon>Bacillati</taxon>
        <taxon>Actinomycetota</taxon>
        <taxon>Actinomycetes</taxon>
        <taxon>Micromonosporales</taxon>
        <taxon>Micromonosporaceae</taxon>
        <taxon>Paractinoplanes</taxon>
    </lineage>
</organism>
<dbReference type="InterPro" id="IPR014757">
    <property type="entry name" value="Tscrpt_reg_IclR_C"/>
</dbReference>
<dbReference type="PANTHER" id="PTHR30136:SF8">
    <property type="entry name" value="TRANSCRIPTIONAL REGULATORY PROTEIN"/>
    <property type="match status" value="1"/>
</dbReference>
<evidence type="ECO:0000313" key="6">
    <source>
        <dbReference type="EMBL" id="GIM92012.1"/>
    </source>
</evidence>
<dbReference type="Pfam" id="PF01614">
    <property type="entry name" value="IclR_C"/>
    <property type="match status" value="1"/>
</dbReference>